<dbReference type="PANTHER" id="PTHR18934">
    <property type="entry name" value="ATP-DEPENDENT RNA HELICASE"/>
    <property type="match status" value="1"/>
</dbReference>
<evidence type="ECO:0000259" key="9">
    <source>
        <dbReference type="PROSITE" id="PS51192"/>
    </source>
</evidence>
<sequence>MAKFVPRQRKHKVLQRQKDKSRRRSTDGGEGTNAEEIPSTSEAQRQAKKQELKDAAKAEQPTMSGKKKKRLDKYIDKKLRKEDNSDLIKKLAASKVDTGLLKSSRNLGRLNGSKREVLSQALRETRAGVNVEANQDLLFERRVPDEDNSSLSDDSDVILESIPSLSQKVAQSVVAGSGLKRPLETGADGKPVLKKRRRNGPAPRPPPVIQEDEVSWDGFSSELDLDGDSSTSGNASPLASDSELDSDGHSNASDTSTDDESEEDVNREDRKARSSAFKAWATSQVNEAVGFTPSAIDESSDARSKISNPGGIRVQPRAPEIDPLPPELAMNGKVVDRKAFSVTIDGSAEIQEARMELPILAEEQRIMEAIHNYPTVVICGETGSGKTTQVPQFLYEAGFGDKSGPYPGMVGITQPRRVAAVSMAARVGTELGEDHAKKVAHQIRFDSSVSRNTALKFMTDGILIREIAKDFILAKYSAVVIDEAHERSSNTDILIGLLSRIVDLRQSMNKEDSTVKPLKLVIMSATLRVQDFLENKMLFRDGPPPLLQIEGRQYPVTMHFARRTQSDYLEQAFQRICTGHRKLPPGGMLVFLTAQDEIATLSKRLKDALGQMPSDELHIERDDRESESEEDPEEFEVEDLAPRPKTPHVHILPLYSQLETRDQLRVFERPPEGSRMIVLATNVAETSLTIPGIRYVFDSGRAKEKRYDDVSGVQSFEIGWISKASASQRAGRAGRTGSGHCYRLYSSAIYERDFEEHAMPEVLRMPIEGIALQLKSMELHNVVNFPFPTPPDRQGLAKAERLLMYLGALTKDGKITPSGRRLSAFPLSPRYAKMLSVGHQYNCMAFTLVLVAALATPNLFVPEHHLGAAKDTEQQMITDEDRLAEEARLKRRSDYNHAQNLCSKLSRTSDGMKAFTALQGYLKAQSKDEYCGKTFLLPKSMYEASNLVEQLTSIAGSVAPLHLSISSPRHSTPSKDQIAALQQFVAAGFLDQIAILASLAPSPPYLGRNPKRAIDVPYLPLFRINNSRRTEDTDIRDVAVYVHPSSVLAHLAVADMPKYIIYSHLQRATPSSIESAKKPRTRMHPLTTVTEKTILALAKGTPLLEYGKPLSISEEKVGERGKQRTCIVQPSLVGEKGMMGWPLPAQKVVQVRTARGEWVVE</sequence>
<evidence type="ECO:0000256" key="5">
    <source>
        <dbReference type="ARBA" id="ARBA00022806"/>
    </source>
</evidence>
<dbReference type="InterPro" id="IPR048333">
    <property type="entry name" value="HA2_WH"/>
</dbReference>
<gene>
    <name evidence="11" type="primary">ECM16</name>
    <name evidence="11" type="ORF">OHK93_003715</name>
</gene>
<proteinExistence type="inferred from homology"/>
<dbReference type="InterPro" id="IPR003593">
    <property type="entry name" value="AAA+_ATPase"/>
</dbReference>
<protein>
    <recommendedName>
        <fullName evidence="2">RNA helicase</fullName>
        <ecNumber evidence="2">3.6.4.13</ecNumber>
    </recommendedName>
</protein>
<dbReference type="SMART" id="SM00490">
    <property type="entry name" value="HELICc"/>
    <property type="match status" value="1"/>
</dbReference>
<dbReference type="PROSITE" id="PS51192">
    <property type="entry name" value="HELICASE_ATP_BIND_1"/>
    <property type="match status" value="1"/>
</dbReference>
<feature type="domain" description="Helicase ATP-binding" evidence="9">
    <location>
        <begin position="367"/>
        <end position="545"/>
    </location>
</feature>
<accession>A0AA43QTR1</accession>
<evidence type="ECO:0000256" key="8">
    <source>
        <dbReference type="SAM" id="MobiDB-lite"/>
    </source>
</evidence>
<dbReference type="GO" id="GO:0016787">
    <property type="term" value="F:hydrolase activity"/>
    <property type="evidence" value="ECO:0007669"/>
    <property type="project" value="UniProtKB-KW"/>
</dbReference>
<dbReference type="Pfam" id="PF00270">
    <property type="entry name" value="DEAD"/>
    <property type="match status" value="1"/>
</dbReference>
<keyword evidence="6" id="KW-0067">ATP-binding</keyword>
<dbReference type="InterPro" id="IPR002464">
    <property type="entry name" value="DNA/RNA_helicase_DEAH_CS"/>
</dbReference>
<dbReference type="GO" id="GO:0000462">
    <property type="term" value="P:maturation of SSU-rRNA from tricistronic rRNA transcript (SSU-rRNA, 5.8S rRNA, LSU-rRNA)"/>
    <property type="evidence" value="ECO:0007669"/>
    <property type="project" value="TreeGrafter"/>
</dbReference>
<dbReference type="Proteomes" id="UP001161017">
    <property type="component" value="Unassembled WGS sequence"/>
</dbReference>
<comment type="caution">
    <text evidence="11">The sequence shown here is derived from an EMBL/GenBank/DDBJ whole genome shotgun (WGS) entry which is preliminary data.</text>
</comment>
<feature type="domain" description="Helicase C-terminal" evidence="10">
    <location>
        <begin position="568"/>
        <end position="778"/>
    </location>
</feature>
<dbReference type="InterPro" id="IPR014001">
    <property type="entry name" value="Helicase_ATP-bd"/>
</dbReference>
<dbReference type="FunFam" id="3.40.50.300:FF:000637">
    <property type="entry name" value="ATP-dependent RNA helicase DHX37/DHR1"/>
    <property type="match status" value="1"/>
</dbReference>
<keyword evidence="5 11" id="KW-0347">Helicase</keyword>
<reference evidence="11" key="1">
    <citation type="journal article" date="2023" name="Genome Biol. Evol.">
        <title>First Whole Genome Sequence and Flow Cytometry Genome Size Data for the Lichen-Forming Fungus Ramalina farinacea (Ascomycota).</title>
        <authorList>
            <person name="Llewellyn T."/>
            <person name="Mian S."/>
            <person name="Hill R."/>
            <person name="Leitch I.J."/>
            <person name="Gaya E."/>
        </authorList>
    </citation>
    <scope>NUCLEOTIDE SEQUENCE</scope>
    <source>
        <strain evidence="11">LIQ254RAFAR</strain>
    </source>
</reference>
<evidence type="ECO:0000313" key="12">
    <source>
        <dbReference type="Proteomes" id="UP001161017"/>
    </source>
</evidence>
<dbReference type="AlphaFoldDB" id="A0AA43QTR1"/>
<dbReference type="PROSITE" id="PS00690">
    <property type="entry name" value="DEAH_ATP_HELICASE"/>
    <property type="match status" value="1"/>
</dbReference>
<evidence type="ECO:0000256" key="7">
    <source>
        <dbReference type="ARBA" id="ARBA00047984"/>
    </source>
</evidence>
<dbReference type="SUPFAM" id="SSF52540">
    <property type="entry name" value="P-loop containing nucleoside triphosphate hydrolases"/>
    <property type="match status" value="1"/>
</dbReference>
<feature type="compositionally biased region" description="Basic and acidic residues" evidence="8">
    <location>
        <begin position="48"/>
        <end position="57"/>
    </location>
</feature>
<dbReference type="GO" id="GO:1990904">
    <property type="term" value="C:ribonucleoprotein complex"/>
    <property type="evidence" value="ECO:0007669"/>
    <property type="project" value="UniProtKB-ARBA"/>
</dbReference>
<feature type="region of interest" description="Disordered" evidence="8">
    <location>
        <begin position="169"/>
        <end position="271"/>
    </location>
</feature>
<dbReference type="EMBL" id="JAPUFD010000019">
    <property type="protein sequence ID" value="MDI1492501.1"/>
    <property type="molecule type" value="Genomic_DNA"/>
</dbReference>
<dbReference type="GO" id="GO:0003724">
    <property type="term" value="F:RNA helicase activity"/>
    <property type="evidence" value="ECO:0007669"/>
    <property type="project" value="UniProtKB-EC"/>
</dbReference>
<evidence type="ECO:0000256" key="3">
    <source>
        <dbReference type="ARBA" id="ARBA00022741"/>
    </source>
</evidence>
<dbReference type="InterPro" id="IPR007502">
    <property type="entry name" value="Helicase-assoc_dom"/>
</dbReference>
<keyword evidence="3" id="KW-0547">Nucleotide-binding</keyword>
<feature type="compositionally biased region" description="Polar residues" evidence="8">
    <location>
        <begin position="228"/>
        <end position="239"/>
    </location>
</feature>
<evidence type="ECO:0000256" key="1">
    <source>
        <dbReference type="ARBA" id="ARBA00008792"/>
    </source>
</evidence>
<feature type="compositionally biased region" description="Acidic residues" evidence="8">
    <location>
        <begin position="625"/>
        <end position="639"/>
    </location>
</feature>
<comment type="similarity">
    <text evidence="1">Belongs to the DEAD box helicase family. DEAH subfamily.</text>
</comment>
<feature type="compositionally biased region" description="Acidic residues" evidence="8">
    <location>
        <begin position="256"/>
        <end position="266"/>
    </location>
</feature>
<dbReference type="PANTHER" id="PTHR18934:SF99">
    <property type="entry name" value="ATP-DEPENDENT RNA HELICASE DHX37-RELATED"/>
    <property type="match status" value="1"/>
</dbReference>
<comment type="catalytic activity">
    <reaction evidence="7">
        <text>ATP + H2O = ADP + phosphate + H(+)</text>
        <dbReference type="Rhea" id="RHEA:13065"/>
        <dbReference type="ChEBI" id="CHEBI:15377"/>
        <dbReference type="ChEBI" id="CHEBI:15378"/>
        <dbReference type="ChEBI" id="CHEBI:30616"/>
        <dbReference type="ChEBI" id="CHEBI:43474"/>
        <dbReference type="ChEBI" id="CHEBI:456216"/>
        <dbReference type="EC" id="3.6.4.13"/>
    </reaction>
</comment>
<evidence type="ECO:0000259" key="10">
    <source>
        <dbReference type="PROSITE" id="PS51194"/>
    </source>
</evidence>
<feature type="region of interest" description="Disordered" evidence="8">
    <location>
        <begin position="1"/>
        <end position="76"/>
    </location>
</feature>
<keyword evidence="12" id="KW-1185">Reference proteome</keyword>
<feature type="compositionally biased region" description="Basic and acidic residues" evidence="8">
    <location>
        <begin position="615"/>
        <end position="624"/>
    </location>
</feature>
<name>A0AA43QTR1_9LECA</name>
<dbReference type="GO" id="GO:0003723">
    <property type="term" value="F:RNA binding"/>
    <property type="evidence" value="ECO:0007669"/>
    <property type="project" value="TreeGrafter"/>
</dbReference>
<dbReference type="EC" id="3.6.4.13" evidence="2"/>
<dbReference type="GO" id="GO:0005524">
    <property type="term" value="F:ATP binding"/>
    <property type="evidence" value="ECO:0007669"/>
    <property type="project" value="UniProtKB-KW"/>
</dbReference>
<dbReference type="Gene3D" id="3.40.50.300">
    <property type="entry name" value="P-loop containing nucleotide triphosphate hydrolases"/>
    <property type="match status" value="2"/>
</dbReference>
<evidence type="ECO:0000313" key="11">
    <source>
        <dbReference type="EMBL" id="MDI1492501.1"/>
    </source>
</evidence>
<dbReference type="InterPro" id="IPR001650">
    <property type="entry name" value="Helicase_C-like"/>
</dbReference>
<dbReference type="Pfam" id="PF04408">
    <property type="entry name" value="WHD_HA2"/>
    <property type="match status" value="1"/>
</dbReference>
<dbReference type="Pfam" id="PF00271">
    <property type="entry name" value="Helicase_C"/>
    <property type="match status" value="1"/>
</dbReference>
<dbReference type="InterPro" id="IPR027417">
    <property type="entry name" value="P-loop_NTPase"/>
</dbReference>
<feature type="region of interest" description="Disordered" evidence="8">
    <location>
        <begin position="296"/>
        <end position="325"/>
    </location>
</feature>
<evidence type="ECO:0000256" key="6">
    <source>
        <dbReference type="ARBA" id="ARBA00022840"/>
    </source>
</evidence>
<dbReference type="InterPro" id="IPR011545">
    <property type="entry name" value="DEAD/DEAH_box_helicase_dom"/>
</dbReference>
<keyword evidence="4 11" id="KW-0378">Hydrolase</keyword>
<dbReference type="SMART" id="SM00382">
    <property type="entry name" value="AAA"/>
    <property type="match status" value="1"/>
</dbReference>
<feature type="compositionally biased region" description="Basic residues" evidence="8">
    <location>
        <begin position="1"/>
        <end position="23"/>
    </location>
</feature>
<dbReference type="Gene3D" id="1.20.120.1080">
    <property type="match status" value="1"/>
</dbReference>
<feature type="region of interest" description="Disordered" evidence="8">
    <location>
        <begin position="612"/>
        <end position="639"/>
    </location>
</feature>
<dbReference type="Pfam" id="PF21010">
    <property type="entry name" value="HA2_C"/>
    <property type="match status" value="1"/>
</dbReference>
<evidence type="ECO:0000256" key="2">
    <source>
        <dbReference type="ARBA" id="ARBA00012552"/>
    </source>
</evidence>
<dbReference type="CDD" id="cd17982">
    <property type="entry name" value="DEXHc_DHX37"/>
    <property type="match status" value="1"/>
</dbReference>
<evidence type="ECO:0000256" key="4">
    <source>
        <dbReference type="ARBA" id="ARBA00022801"/>
    </source>
</evidence>
<dbReference type="SMART" id="SM00847">
    <property type="entry name" value="HA2"/>
    <property type="match status" value="1"/>
</dbReference>
<organism evidence="11 12">
    <name type="scientific">Ramalina farinacea</name>
    <dbReference type="NCBI Taxonomy" id="258253"/>
    <lineage>
        <taxon>Eukaryota</taxon>
        <taxon>Fungi</taxon>
        <taxon>Dikarya</taxon>
        <taxon>Ascomycota</taxon>
        <taxon>Pezizomycotina</taxon>
        <taxon>Lecanoromycetes</taxon>
        <taxon>OSLEUM clade</taxon>
        <taxon>Lecanoromycetidae</taxon>
        <taxon>Lecanorales</taxon>
        <taxon>Lecanorineae</taxon>
        <taxon>Ramalinaceae</taxon>
        <taxon>Ramalina</taxon>
    </lineage>
</organism>
<dbReference type="CDD" id="cd18791">
    <property type="entry name" value="SF2_C_RHA"/>
    <property type="match status" value="1"/>
</dbReference>
<dbReference type="SMART" id="SM00487">
    <property type="entry name" value="DEXDc"/>
    <property type="match status" value="1"/>
</dbReference>
<dbReference type="GO" id="GO:0005730">
    <property type="term" value="C:nucleolus"/>
    <property type="evidence" value="ECO:0007669"/>
    <property type="project" value="TreeGrafter"/>
</dbReference>
<dbReference type="PROSITE" id="PS51194">
    <property type="entry name" value="HELICASE_CTER"/>
    <property type="match status" value="1"/>
</dbReference>